<dbReference type="GO" id="GO:0004674">
    <property type="term" value="F:protein serine/threonine kinase activity"/>
    <property type="evidence" value="ECO:0007669"/>
    <property type="project" value="TreeGrafter"/>
</dbReference>
<keyword evidence="4" id="KW-1185">Reference proteome</keyword>
<comment type="caution">
    <text evidence="3">The sequence shown here is derived from an EMBL/GenBank/DDBJ whole genome shotgun (WGS) entry which is preliminary data.</text>
</comment>
<protein>
    <submittedName>
        <fullName evidence="3">Kinase-like protein</fullName>
    </submittedName>
</protein>
<proteinExistence type="predicted"/>
<dbReference type="AlphaFoldDB" id="A0AAN6YYN9"/>
<evidence type="ECO:0000313" key="3">
    <source>
        <dbReference type="EMBL" id="KAK4119075.1"/>
    </source>
</evidence>
<dbReference type="Pfam" id="PF00069">
    <property type="entry name" value="Pkinase"/>
    <property type="match status" value="1"/>
</dbReference>
<dbReference type="SUPFAM" id="SSF56112">
    <property type="entry name" value="Protein kinase-like (PK-like)"/>
    <property type="match status" value="1"/>
</dbReference>
<reference evidence="3" key="1">
    <citation type="journal article" date="2023" name="Mol. Phylogenet. Evol.">
        <title>Genome-scale phylogeny and comparative genomics of the fungal order Sordariales.</title>
        <authorList>
            <person name="Hensen N."/>
            <person name="Bonometti L."/>
            <person name="Westerberg I."/>
            <person name="Brannstrom I.O."/>
            <person name="Guillou S."/>
            <person name="Cros-Aarteil S."/>
            <person name="Calhoun S."/>
            <person name="Haridas S."/>
            <person name="Kuo A."/>
            <person name="Mondo S."/>
            <person name="Pangilinan J."/>
            <person name="Riley R."/>
            <person name="LaButti K."/>
            <person name="Andreopoulos B."/>
            <person name="Lipzen A."/>
            <person name="Chen C."/>
            <person name="Yan M."/>
            <person name="Daum C."/>
            <person name="Ng V."/>
            <person name="Clum A."/>
            <person name="Steindorff A."/>
            <person name="Ohm R.A."/>
            <person name="Martin F."/>
            <person name="Silar P."/>
            <person name="Natvig D.O."/>
            <person name="Lalanne C."/>
            <person name="Gautier V."/>
            <person name="Ament-Velasquez S.L."/>
            <person name="Kruys A."/>
            <person name="Hutchinson M.I."/>
            <person name="Powell A.J."/>
            <person name="Barry K."/>
            <person name="Miller A.N."/>
            <person name="Grigoriev I.V."/>
            <person name="Debuchy R."/>
            <person name="Gladieux P."/>
            <person name="Hiltunen Thoren M."/>
            <person name="Johannesson H."/>
        </authorList>
    </citation>
    <scope>NUCLEOTIDE SEQUENCE</scope>
    <source>
        <strain evidence="3">CBS 731.68</strain>
    </source>
</reference>
<dbReference type="EMBL" id="MU853254">
    <property type="protein sequence ID" value="KAK4119075.1"/>
    <property type="molecule type" value="Genomic_DNA"/>
</dbReference>
<dbReference type="RefSeq" id="XP_062642848.1">
    <property type="nucleotide sequence ID" value="XM_062786794.1"/>
</dbReference>
<dbReference type="CDD" id="cd00180">
    <property type="entry name" value="PKc"/>
    <property type="match status" value="1"/>
</dbReference>
<organism evidence="3 4">
    <name type="scientific">Parathielavia appendiculata</name>
    <dbReference type="NCBI Taxonomy" id="2587402"/>
    <lineage>
        <taxon>Eukaryota</taxon>
        <taxon>Fungi</taxon>
        <taxon>Dikarya</taxon>
        <taxon>Ascomycota</taxon>
        <taxon>Pezizomycotina</taxon>
        <taxon>Sordariomycetes</taxon>
        <taxon>Sordariomycetidae</taxon>
        <taxon>Sordariales</taxon>
        <taxon>Chaetomiaceae</taxon>
        <taxon>Parathielavia</taxon>
    </lineage>
</organism>
<feature type="region of interest" description="Disordered" evidence="1">
    <location>
        <begin position="133"/>
        <end position="173"/>
    </location>
</feature>
<dbReference type="Gene3D" id="1.10.510.10">
    <property type="entry name" value="Transferase(Phosphotransferase) domain 1"/>
    <property type="match status" value="1"/>
</dbReference>
<dbReference type="InterPro" id="IPR011009">
    <property type="entry name" value="Kinase-like_dom_sf"/>
</dbReference>
<dbReference type="PANTHER" id="PTHR24359">
    <property type="entry name" value="SERINE/THREONINE-PROTEIN KINASE SBK1"/>
    <property type="match status" value="1"/>
</dbReference>
<accession>A0AAN6YYN9</accession>
<gene>
    <name evidence="3" type="ORF">N657DRAFT_320796</name>
</gene>
<sequence length="658" mass="74664">MHGHGDQDQHRRDNSGGLGNCPGPSKHASSRASPTQQNHLTLSIASTHLAPASRTDDPYDESRSPSRPRTPSVVNVQDPFGKTTAIYRDDDPASVTAGRNDFYNHSNNGSEHSFASIKTITDLGFERQAHAKLTADPVDRSPESLHPRNVRSESNASSLHSNHETEGPNGQKQLARRLRKARVGASDKDPRDRAVFIPISDIERIITQETVRDVLGQEFPELQGAEGKPELDKLTQDICPSRRRLFALLVLNLSAKCIKCFVKSGVTDMDFPFTQAPDPSESAKVHPRGDVEYEKPLDCFGKWKTSEVEWFLEWQHAVASPFFDLGPGSLYLYTLPRDSRLPFIESELVAMGGHANVWKVLIHPAHHNFPTQPGTDKQYFAVKTLHTRRREEYEREVEVLQRFSGRHEGHPHLIRLLLTYQHKDAYHMTFPWANGNLRDFWENEPAPQRTQDMARWMVTQCFGIADGLQKIHGDGHVAGLSSNDKNTGRHGDIKPENILWFKTYNGSDNHLLICDFGLSRFHSYQSQSIDKLPGCSPSYRPPECDLYRLRISVKYDIWTLGCLLLDFLTWYLRGWYAVDTQFTDARLADEGWVPFNPGSISDHERPYYEDKFYKLRDDGKCVSAQLKPSVIKVRLALMQPCFHSLPCIVYQVVRGKAS</sequence>
<dbReference type="GeneID" id="87823563"/>
<dbReference type="SMART" id="SM00220">
    <property type="entry name" value="S_TKc"/>
    <property type="match status" value="1"/>
</dbReference>
<reference evidence="3" key="2">
    <citation type="submission" date="2023-05" db="EMBL/GenBank/DDBJ databases">
        <authorList>
            <consortium name="Lawrence Berkeley National Laboratory"/>
            <person name="Steindorff A."/>
            <person name="Hensen N."/>
            <person name="Bonometti L."/>
            <person name="Westerberg I."/>
            <person name="Brannstrom I.O."/>
            <person name="Guillou S."/>
            <person name="Cros-Aarteil S."/>
            <person name="Calhoun S."/>
            <person name="Haridas S."/>
            <person name="Kuo A."/>
            <person name="Mondo S."/>
            <person name="Pangilinan J."/>
            <person name="Riley R."/>
            <person name="Labutti K."/>
            <person name="Andreopoulos B."/>
            <person name="Lipzen A."/>
            <person name="Chen C."/>
            <person name="Yanf M."/>
            <person name="Daum C."/>
            <person name="Ng V."/>
            <person name="Clum A."/>
            <person name="Ohm R."/>
            <person name="Martin F."/>
            <person name="Silar P."/>
            <person name="Natvig D."/>
            <person name="Lalanne C."/>
            <person name="Gautier V."/>
            <person name="Ament-Velasquez S.L."/>
            <person name="Kruys A."/>
            <person name="Hutchinson M.I."/>
            <person name="Powell A.J."/>
            <person name="Barry K."/>
            <person name="Miller A.N."/>
            <person name="Grigoriev I.V."/>
            <person name="Debuchy R."/>
            <person name="Gladieux P."/>
            <person name="Thoren M.H."/>
            <person name="Johannesson H."/>
        </authorList>
    </citation>
    <scope>NUCLEOTIDE SEQUENCE</scope>
    <source>
        <strain evidence="3">CBS 731.68</strain>
    </source>
</reference>
<dbReference type="InterPro" id="IPR000719">
    <property type="entry name" value="Prot_kinase_dom"/>
</dbReference>
<evidence type="ECO:0000313" key="4">
    <source>
        <dbReference type="Proteomes" id="UP001302602"/>
    </source>
</evidence>
<dbReference type="GO" id="GO:0005524">
    <property type="term" value="F:ATP binding"/>
    <property type="evidence" value="ECO:0007669"/>
    <property type="project" value="InterPro"/>
</dbReference>
<dbReference type="Proteomes" id="UP001302602">
    <property type="component" value="Unassembled WGS sequence"/>
</dbReference>
<dbReference type="PROSITE" id="PS50011">
    <property type="entry name" value="PROTEIN_KINASE_DOM"/>
    <property type="match status" value="1"/>
</dbReference>
<feature type="domain" description="Protein kinase" evidence="2">
    <location>
        <begin position="343"/>
        <end position="658"/>
    </location>
</feature>
<feature type="compositionally biased region" description="Basic and acidic residues" evidence="1">
    <location>
        <begin position="1"/>
        <end position="14"/>
    </location>
</feature>
<evidence type="ECO:0000259" key="2">
    <source>
        <dbReference type="PROSITE" id="PS50011"/>
    </source>
</evidence>
<feature type="region of interest" description="Disordered" evidence="1">
    <location>
        <begin position="1"/>
        <end position="93"/>
    </location>
</feature>
<feature type="compositionally biased region" description="Basic and acidic residues" evidence="1">
    <location>
        <begin position="137"/>
        <end position="146"/>
    </location>
</feature>
<feature type="compositionally biased region" description="Polar residues" evidence="1">
    <location>
        <begin position="30"/>
        <end position="46"/>
    </location>
</feature>
<keyword evidence="3" id="KW-0418">Kinase</keyword>
<feature type="compositionally biased region" description="Basic and acidic residues" evidence="1">
    <location>
        <begin position="54"/>
        <end position="64"/>
    </location>
</feature>
<keyword evidence="3" id="KW-0808">Transferase</keyword>
<evidence type="ECO:0000256" key="1">
    <source>
        <dbReference type="SAM" id="MobiDB-lite"/>
    </source>
</evidence>
<dbReference type="PANTHER" id="PTHR24359:SF37">
    <property type="entry name" value="PROTEIN KINASE DOMAIN-CONTAINING PROTEIN"/>
    <property type="match status" value="1"/>
</dbReference>
<name>A0AAN6YYN9_9PEZI</name>